<dbReference type="RefSeq" id="WP_152159013.1">
    <property type="nucleotide sequence ID" value="NZ_WEHX01000102.1"/>
</dbReference>
<dbReference type="CDD" id="cd01026">
    <property type="entry name" value="TOPRIM_OLD"/>
    <property type="match status" value="1"/>
</dbReference>
<accession>A0A6I1EH03</accession>
<dbReference type="InterPro" id="IPR041685">
    <property type="entry name" value="AAA_GajA/Old/RecF-like"/>
</dbReference>
<feature type="domain" description="OLD protein-like TOPRIM" evidence="2">
    <location>
        <begin position="420"/>
        <end position="487"/>
    </location>
</feature>
<feature type="domain" description="Endonuclease GajA/Old nuclease/RecF-like AAA" evidence="1">
    <location>
        <begin position="227"/>
        <end position="341"/>
    </location>
</feature>
<evidence type="ECO:0000313" key="4">
    <source>
        <dbReference type="Proteomes" id="UP000430564"/>
    </source>
</evidence>
<dbReference type="Pfam" id="PF13175">
    <property type="entry name" value="AAA_15"/>
    <property type="match status" value="2"/>
</dbReference>
<dbReference type="Pfam" id="PF20469">
    <property type="entry name" value="OLD-like_TOPRIM"/>
    <property type="match status" value="1"/>
</dbReference>
<dbReference type="Gene3D" id="3.40.50.300">
    <property type="entry name" value="P-loop containing nucleotide triphosphate hydrolases"/>
    <property type="match status" value="1"/>
</dbReference>
<sequence length="581" mass="65281">MKIERVHVHNYRSIIEAEVQVDDYLLLVGANNAGKTTFLNAIRLFYGDIKWEDDDFPCKGNEDDEAWVEIEFRLNNVEWENLADKYKENPNQKLTLRRYFKSPDKVKPRNDNVYALMGEEVSETLFYGAKSVGVGKLGTLIYIPAIVTQNEQMKLSGPSPFRELMKLLVEGRMMASTEFHNVAAAIESLNQAGNQANGFFSAFTAPMNTRLQADWGVNMGLQVRLPKTEDILKTMLSASFSDQALNNAEIEFSRFGQGMQRSVINLLIELLPTFQTQNAVKTKAGKDSEMKDFSADFLLILYEEPEAFLHPSQQILLARKLHDLGAQPDRQVIASSHSSVFASRKVDDLHQMVRFERVNGRSHVYQPGLGKIRRKLAEAAEEFEGRVRVAGTASGSPSQLQNRDEYFFSLWLDAERAGVFFANKVFLVEGPTEKALFEYLLSQDWADQLQELGNFAILDCSGKFNIPRFMHLMHAFGIKFGIMIDDDNGRTTSKGISHQALNTVIKEMCGREGLKEVSCADPVMLPDCLETFLGLQVPTRGDFKPSEMLAALQDPATFAKLPLNALKAKFRSAMGLPISIS</sequence>
<dbReference type="AlphaFoldDB" id="A0A6I1EH03"/>
<dbReference type="PANTHER" id="PTHR43581">
    <property type="entry name" value="ATP/GTP PHOSPHATASE"/>
    <property type="match status" value="1"/>
</dbReference>
<comment type="caution">
    <text evidence="3">The sequence shown here is derived from an EMBL/GenBank/DDBJ whole genome shotgun (WGS) entry which is preliminary data.</text>
</comment>
<dbReference type="EMBL" id="WEHX01000102">
    <property type="protein sequence ID" value="KAB7654446.1"/>
    <property type="molecule type" value="Genomic_DNA"/>
</dbReference>
<dbReference type="SUPFAM" id="SSF52540">
    <property type="entry name" value="P-loop containing nucleoside triphosphate hydrolases"/>
    <property type="match status" value="1"/>
</dbReference>
<dbReference type="OrthoDB" id="3322489at2"/>
<dbReference type="InterPro" id="IPR051396">
    <property type="entry name" value="Bact_Antivir_Def_Nuclease"/>
</dbReference>
<dbReference type="InterPro" id="IPR027417">
    <property type="entry name" value="P-loop_NTPase"/>
</dbReference>
<name>A0A6I1EH03_9BURK</name>
<proteinExistence type="predicted"/>
<evidence type="ECO:0000259" key="2">
    <source>
        <dbReference type="Pfam" id="PF20469"/>
    </source>
</evidence>
<dbReference type="InterPro" id="IPR034139">
    <property type="entry name" value="TOPRIM_OLD"/>
</dbReference>
<evidence type="ECO:0000313" key="3">
    <source>
        <dbReference type="EMBL" id="KAB7654446.1"/>
    </source>
</evidence>
<reference evidence="3 4" key="1">
    <citation type="submission" date="2019-10" db="EMBL/GenBank/DDBJ databases">
        <title>Genome diversity of Sutterella seckii.</title>
        <authorList>
            <person name="Chaplin A.V."/>
            <person name="Sokolova S.R."/>
            <person name="Mosin K.A."/>
            <person name="Ivanova E.L."/>
            <person name="Kochetkova T.O."/>
            <person name="Goltsov A.Y."/>
            <person name="Trofimov D.Y."/>
            <person name="Efimov B.A."/>
        </authorList>
    </citation>
    <scope>NUCLEOTIDE SEQUENCE [LARGE SCALE GENOMIC DNA]</scope>
    <source>
        <strain evidence="3 4">ASD393</strain>
    </source>
</reference>
<dbReference type="PANTHER" id="PTHR43581:SF4">
    <property type="entry name" value="ATP_GTP PHOSPHATASE"/>
    <property type="match status" value="1"/>
</dbReference>
<organism evidence="3 4">
    <name type="scientific">Sutterella seckii</name>
    <dbReference type="NCBI Taxonomy" id="1944635"/>
    <lineage>
        <taxon>Bacteria</taxon>
        <taxon>Pseudomonadati</taxon>
        <taxon>Pseudomonadota</taxon>
        <taxon>Betaproteobacteria</taxon>
        <taxon>Burkholderiales</taxon>
        <taxon>Sutterellaceae</taxon>
        <taxon>Sutterella</taxon>
    </lineage>
</organism>
<feature type="domain" description="Endonuclease GajA/Old nuclease/RecF-like AAA" evidence="1">
    <location>
        <begin position="1"/>
        <end position="107"/>
    </location>
</feature>
<dbReference type="Proteomes" id="UP000430564">
    <property type="component" value="Unassembled WGS sequence"/>
</dbReference>
<gene>
    <name evidence="3" type="ORF">GBM95_10270</name>
</gene>
<evidence type="ECO:0000259" key="1">
    <source>
        <dbReference type="Pfam" id="PF13175"/>
    </source>
</evidence>
<protein>
    <submittedName>
        <fullName evidence="3">AAA family ATPase</fullName>
    </submittedName>
</protein>